<dbReference type="InterPro" id="IPR001492">
    <property type="entry name" value="Flagellin"/>
</dbReference>
<protein>
    <recommendedName>
        <fullName evidence="3">Flagellin</fullName>
    </recommendedName>
</protein>
<evidence type="ECO:0000256" key="1">
    <source>
        <dbReference type="ARBA" id="ARBA00005709"/>
    </source>
</evidence>
<comment type="function">
    <text evidence="3">Flagellin is the subunit protein which polymerizes to form the filaments of bacterial flagella.</text>
</comment>
<dbReference type="GO" id="GO:0009288">
    <property type="term" value="C:bacterial-type flagellum"/>
    <property type="evidence" value="ECO:0007669"/>
    <property type="project" value="UniProtKB-SubCell"/>
</dbReference>
<proteinExistence type="inferred from homology"/>
<accession>A0A1L5NFW4</accession>
<keyword evidence="6" id="KW-0282">Flagellum</keyword>
<evidence type="ECO:0000256" key="3">
    <source>
        <dbReference type="RuleBase" id="RU362073"/>
    </source>
</evidence>
<dbReference type="Pfam" id="PF00669">
    <property type="entry name" value="Flagellin_N"/>
    <property type="match status" value="1"/>
</dbReference>
<keyword evidence="6" id="KW-0966">Cell projection</keyword>
<comment type="subcellular location">
    <subcellularLocation>
        <location evidence="3">Secreted</location>
    </subcellularLocation>
    <subcellularLocation>
        <location evidence="3">Bacterial flagellum</location>
    </subcellularLocation>
</comment>
<evidence type="ECO:0000313" key="6">
    <source>
        <dbReference type="EMBL" id="APO66744.1"/>
    </source>
</evidence>
<dbReference type="EMBL" id="CP017101">
    <property type="protein sequence ID" value="APO66744.1"/>
    <property type="molecule type" value="Genomic_DNA"/>
</dbReference>
<name>A0A1L5NFW4_9HYPH</name>
<dbReference type="STRING" id="56730.IE4872_CH01093"/>
<comment type="similarity">
    <text evidence="1 3">Belongs to the bacterial flagellin family.</text>
</comment>
<dbReference type="PANTHER" id="PTHR42792:SF2">
    <property type="entry name" value="FLAGELLIN"/>
    <property type="match status" value="1"/>
</dbReference>
<dbReference type="Pfam" id="PF00700">
    <property type="entry name" value="Flagellin_C"/>
    <property type="match status" value="1"/>
</dbReference>
<evidence type="ECO:0000259" key="5">
    <source>
        <dbReference type="Pfam" id="PF00700"/>
    </source>
</evidence>
<keyword evidence="3" id="KW-0964">Secreted</keyword>
<dbReference type="GO" id="GO:0005198">
    <property type="term" value="F:structural molecule activity"/>
    <property type="evidence" value="ECO:0007669"/>
    <property type="project" value="UniProtKB-UniRule"/>
</dbReference>
<dbReference type="Proteomes" id="UP000184749">
    <property type="component" value="Chromosome"/>
</dbReference>
<reference evidence="6 7" key="1">
    <citation type="submission" date="2016-09" db="EMBL/GenBank/DDBJ databases">
        <title>The complete genome sequences of Rhizobium gallicum, symbiovars gallicum and phaseoli, symbionts associated to common bean (Phaseolus vulgaris).</title>
        <authorList>
            <person name="Bustos P."/>
            <person name="Santamaria R.I."/>
            <person name="Perez-Carrascal O.M."/>
            <person name="Juarez S."/>
            <person name="Lozano L."/>
            <person name="Martinez-Flores I."/>
            <person name="Martinez-Romero E."/>
            <person name="Cevallos M."/>
            <person name="Romero D."/>
            <person name="Davila G."/>
            <person name="Gonzalez V."/>
        </authorList>
    </citation>
    <scope>NUCLEOTIDE SEQUENCE [LARGE SCALE GENOMIC DNA]</scope>
    <source>
        <strain evidence="6 7">IE4872</strain>
    </source>
</reference>
<feature type="domain" description="Flagellin C-terminal" evidence="5">
    <location>
        <begin position="474"/>
        <end position="558"/>
    </location>
</feature>
<feature type="domain" description="Flagellin N-terminal" evidence="4">
    <location>
        <begin position="4"/>
        <end position="136"/>
    </location>
</feature>
<dbReference type="SUPFAM" id="SSF64518">
    <property type="entry name" value="Phase 1 flagellin"/>
    <property type="match status" value="1"/>
</dbReference>
<keyword evidence="6" id="KW-0969">Cilium</keyword>
<dbReference type="Gene3D" id="1.20.1330.10">
    <property type="entry name" value="f41 fragment of flagellin, N-terminal domain"/>
    <property type="match status" value="1"/>
</dbReference>
<dbReference type="InterPro" id="IPR001029">
    <property type="entry name" value="Flagellin_N"/>
</dbReference>
<dbReference type="AlphaFoldDB" id="A0A1L5NFW4"/>
<dbReference type="OrthoDB" id="8328560at2"/>
<sequence length="559" mass="58215">MTSIITNAGATSALQVLRSVDRGLQKSQHQVSTGLRVERASDNAAYWSIATTMRSDNRALSAVSDALGLAAAKVDTSYAGLELAADVLADFKALLVSATEAGIDKQKVQDQLEQLKGQLQSSAVSSSFNGVNWLNTTRVESLIDVSDFKDELTSSFTRSADGSVTVGSTSVDIGRIALFNTGGGGALQADVRSLGDIGGLRDASIDSQGVRGYEQHPFSAVTFSSTDSISFDLTLDASAHSPGIPYTVTINKAIVDSALGTTTGAVSTSAEFAFVLREAFDAVGATGAGAGYNTNPTWNVFAISSYETTGELGSGIGISNITTTFAGGFAAGLEKPSWQTVNNLYAQGSFGFSQPFNIHRDTTFSFALAINGAAQSFTVDRAMVDVGLGTTDGKINTADDMALVLNAALQSSDVIATSNGAVIKFEMDATKPTPAGSRSKLELLSVVDNIGVLPDFDLMDVDITGGASLSNYLSGVEGMLKKVTSSAAYLGSVGSRIASADEFTKRLIDSTTSGIGRLVDADMETVSTRMTALQTQQRLAIQSLSIANQAPQTVLQLFQ</sequence>
<evidence type="ECO:0000313" key="7">
    <source>
        <dbReference type="Proteomes" id="UP000184749"/>
    </source>
</evidence>
<evidence type="ECO:0000259" key="4">
    <source>
        <dbReference type="Pfam" id="PF00669"/>
    </source>
</evidence>
<dbReference type="InterPro" id="IPR046358">
    <property type="entry name" value="Flagellin_C"/>
</dbReference>
<dbReference type="PANTHER" id="PTHR42792">
    <property type="entry name" value="FLAGELLIN"/>
    <property type="match status" value="1"/>
</dbReference>
<dbReference type="GO" id="GO:0005576">
    <property type="term" value="C:extracellular region"/>
    <property type="evidence" value="ECO:0007669"/>
    <property type="project" value="UniProtKB-SubCell"/>
</dbReference>
<organism evidence="6 7">
    <name type="scientific">Rhizobium gallicum</name>
    <dbReference type="NCBI Taxonomy" id="56730"/>
    <lineage>
        <taxon>Bacteria</taxon>
        <taxon>Pseudomonadati</taxon>
        <taxon>Pseudomonadota</taxon>
        <taxon>Alphaproteobacteria</taxon>
        <taxon>Hyphomicrobiales</taxon>
        <taxon>Rhizobiaceae</taxon>
        <taxon>Rhizobium/Agrobacterium group</taxon>
        <taxon>Rhizobium</taxon>
    </lineage>
</organism>
<keyword evidence="2 3" id="KW-0975">Bacterial flagellum</keyword>
<gene>
    <name evidence="6" type="ORF">IE4872_CH01093</name>
</gene>
<evidence type="ECO:0000256" key="2">
    <source>
        <dbReference type="ARBA" id="ARBA00023143"/>
    </source>
</evidence>